<dbReference type="Pfam" id="PF10756">
    <property type="entry name" value="bPH_6"/>
    <property type="match status" value="1"/>
</dbReference>
<dbReference type="KEGG" id="mpag:C0J29_12655"/>
<dbReference type="InterPro" id="IPR019692">
    <property type="entry name" value="CFP-6_PH"/>
</dbReference>
<dbReference type="EMBL" id="JAUFSA010000001">
    <property type="protein sequence ID" value="MDP7735463.1"/>
    <property type="molecule type" value="Genomic_DNA"/>
</dbReference>
<gene>
    <name evidence="3" type="ORF">QXL92_11985</name>
</gene>
<dbReference type="Proteomes" id="UP001229081">
    <property type="component" value="Unassembled WGS sequence"/>
</dbReference>
<dbReference type="RefSeq" id="WP_065042687.1">
    <property type="nucleotide sequence ID" value="NZ_BLKX01000001.1"/>
</dbReference>
<name>A0A386UDW7_9MYCO</name>
<sequence length="136" mass="14662">MFAYAAAVLLVVAHIAIGLVLKIGSTGVVFQTADQVAMGVLGVVLAGLALLFTRPRLRVGASGLSVRNVFSDKLIPWADVVGVSFPVGSRWARVDLPDDEYIPVMAIQAVDKERAVHAMDAVREQLARYRPDLHAR</sequence>
<organism evidence="3 4">
    <name type="scientific">Mycobacterium paragordonae</name>
    <dbReference type="NCBI Taxonomy" id="1389713"/>
    <lineage>
        <taxon>Bacteria</taxon>
        <taxon>Bacillati</taxon>
        <taxon>Actinomycetota</taxon>
        <taxon>Actinomycetes</taxon>
        <taxon>Mycobacteriales</taxon>
        <taxon>Mycobacteriaceae</taxon>
        <taxon>Mycobacterium</taxon>
    </lineage>
</organism>
<reference evidence="3" key="1">
    <citation type="submission" date="2023-06" db="EMBL/GenBank/DDBJ databases">
        <title>Identification of two novel mycobacterium reveal diversities and complexities of Mycobacterium gordonae clade.</title>
        <authorList>
            <person name="Matsumoto Y."/>
            <person name="Nakamura S."/>
            <person name="Motooka D."/>
            <person name="Fukushima K."/>
        </authorList>
    </citation>
    <scope>NUCLEOTIDE SEQUENCE</scope>
    <source>
        <strain evidence="3">TY812</strain>
    </source>
</reference>
<proteinExistence type="predicted"/>
<dbReference type="AlphaFoldDB" id="A0A386UDW7"/>
<evidence type="ECO:0000256" key="1">
    <source>
        <dbReference type="SAM" id="Phobius"/>
    </source>
</evidence>
<protein>
    <submittedName>
        <fullName evidence="3">PH domain-containing protein</fullName>
    </submittedName>
</protein>
<feature type="domain" description="Low molecular weight protein antigen 6 PH" evidence="2">
    <location>
        <begin position="54"/>
        <end position="124"/>
    </location>
</feature>
<accession>A0A386UDW7</accession>
<keyword evidence="1" id="KW-0472">Membrane</keyword>
<keyword evidence="1" id="KW-0812">Transmembrane</keyword>
<evidence type="ECO:0000259" key="2">
    <source>
        <dbReference type="Pfam" id="PF10756"/>
    </source>
</evidence>
<evidence type="ECO:0000313" key="4">
    <source>
        <dbReference type="Proteomes" id="UP001229081"/>
    </source>
</evidence>
<keyword evidence="1" id="KW-1133">Transmembrane helix</keyword>
<evidence type="ECO:0000313" key="3">
    <source>
        <dbReference type="EMBL" id="MDP7735463.1"/>
    </source>
</evidence>
<feature type="transmembrane region" description="Helical" evidence="1">
    <location>
        <begin position="28"/>
        <end position="52"/>
    </location>
</feature>
<comment type="caution">
    <text evidence="3">The sequence shown here is derived from an EMBL/GenBank/DDBJ whole genome shotgun (WGS) entry which is preliminary data.</text>
</comment>